<proteinExistence type="predicted"/>
<dbReference type="EMBL" id="BPQV01000006">
    <property type="protein sequence ID" value="GJE27695.1"/>
    <property type="molecule type" value="Genomic_DNA"/>
</dbReference>
<evidence type="ECO:0000313" key="1">
    <source>
        <dbReference type="EMBL" id="GJE27695.1"/>
    </source>
</evidence>
<accession>A0ABQ4T9Y3</accession>
<evidence type="ECO:0000313" key="2">
    <source>
        <dbReference type="Proteomes" id="UP001055156"/>
    </source>
</evidence>
<comment type="caution">
    <text evidence="1">The sequence shown here is derived from an EMBL/GenBank/DDBJ whole genome shotgun (WGS) entry which is preliminary data.</text>
</comment>
<organism evidence="1 2">
    <name type="scientific">Methylobacterium organophilum</name>
    <dbReference type="NCBI Taxonomy" id="410"/>
    <lineage>
        <taxon>Bacteria</taxon>
        <taxon>Pseudomonadati</taxon>
        <taxon>Pseudomonadota</taxon>
        <taxon>Alphaproteobacteria</taxon>
        <taxon>Hyphomicrobiales</taxon>
        <taxon>Methylobacteriaceae</taxon>
        <taxon>Methylobacterium</taxon>
    </lineage>
</organism>
<keyword evidence="2" id="KW-1185">Reference proteome</keyword>
<protein>
    <recommendedName>
        <fullName evidence="3">MAE-28990/MAE-18760-like HEPN domain-containing protein</fullName>
    </recommendedName>
</protein>
<sequence length="251" mass="28537">MRDALQRAAVFLGYAVNAAEGTPLSSVRLKAPIELSVGVPDPIPEEQRPAYQQQFRNWVIGQALIELDQNYQRFVVSSIETIADLEHFKTHRTLCLVHKPNLANTWTVHEQFHSPAGHTDQSHLDESRYLRSLGNARNCLAHDSGLVTERRLTDGDTMPIRWPGQDIYQTLHSGERQLLQREHPFEVRQEDIGTTLSAEAVVREKIYRAGDTILFSSTDLSEIIFFYQILAMRIGAELHRLVEEAGRELNA</sequence>
<evidence type="ECO:0008006" key="3">
    <source>
        <dbReference type="Google" id="ProtNLM"/>
    </source>
</evidence>
<dbReference type="Proteomes" id="UP001055156">
    <property type="component" value="Unassembled WGS sequence"/>
</dbReference>
<reference evidence="1" key="1">
    <citation type="journal article" date="2021" name="Front. Microbiol.">
        <title>Comprehensive Comparative Genomics and Phenotyping of Methylobacterium Species.</title>
        <authorList>
            <person name="Alessa O."/>
            <person name="Ogura Y."/>
            <person name="Fujitani Y."/>
            <person name="Takami H."/>
            <person name="Hayashi T."/>
            <person name="Sahin N."/>
            <person name="Tani A."/>
        </authorList>
    </citation>
    <scope>NUCLEOTIDE SEQUENCE</scope>
    <source>
        <strain evidence="1">NBRC 15689</strain>
    </source>
</reference>
<name>A0ABQ4T9Y3_METOR</name>
<gene>
    <name evidence="1" type="ORF">LKMONMHP_2556</name>
</gene>
<reference evidence="1" key="2">
    <citation type="submission" date="2021-08" db="EMBL/GenBank/DDBJ databases">
        <authorList>
            <person name="Tani A."/>
            <person name="Ola A."/>
            <person name="Ogura Y."/>
            <person name="Katsura K."/>
            <person name="Hayashi T."/>
        </authorList>
    </citation>
    <scope>NUCLEOTIDE SEQUENCE</scope>
    <source>
        <strain evidence="1">NBRC 15689</strain>
    </source>
</reference>